<dbReference type="InterPro" id="IPR002048">
    <property type="entry name" value="EF_hand_dom"/>
</dbReference>
<feature type="domain" description="EF-hand" evidence="5">
    <location>
        <begin position="771"/>
        <end position="806"/>
    </location>
</feature>
<dbReference type="HOGENOM" id="CLU_018701_1_0_1"/>
<reference evidence="6" key="2">
    <citation type="submission" date="2018-05" db="EMBL/GenBank/DDBJ databases">
        <title>OpunRS2 (Oryza punctata Reference Sequence Version 2).</title>
        <authorList>
            <person name="Zhang J."/>
            <person name="Kudrna D."/>
            <person name="Lee S."/>
            <person name="Talag J."/>
            <person name="Welchert J."/>
            <person name="Wing R.A."/>
        </authorList>
    </citation>
    <scope>NUCLEOTIDE SEQUENCE [LARGE SCALE GENOMIC DNA]</scope>
</reference>
<dbReference type="Proteomes" id="UP000026962">
    <property type="component" value="Chromosome 12"/>
</dbReference>
<dbReference type="SMART" id="SM00368">
    <property type="entry name" value="LRR_RI"/>
    <property type="match status" value="5"/>
</dbReference>
<dbReference type="SUPFAM" id="SSF47473">
    <property type="entry name" value="EF-hand"/>
    <property type="match status" value="1"/>
</dbReference>
<feature type="domain" description="EF-hand" evidence="5">
    <location>
        <begin position="676"/>
        <end position="711"/>
    </location>
</feature>
<dbReference type="SMART" id="SM00054">
    <property type="entry name" value="EFh"/>
    <property type="match status" value="4"/>
</dbReference>
<proteinExistence type="predicted"/>
<dbReference type="Gramene" id="OPUNC12G06220.1">
    <property type="protein sequence ID" value="OPUNC12G06220.1"/>
    <property type="gene ID" value="OPUNC12G06220"/>
</dbReference>
<accession>A0A0E0MKU7</accession>
<dbReference type="GO" id="GO:0005509">
    <property type="term" value="F:calcium ion binding"/>
    <property type="evidence" value="ECO:0007669"/>
    <property type="project" value="InterPro"/>
</dbReference>
<keyword evidence="7" id="KW-1185">Reference proteome</keyword>
<comment type="function">
    <text evidence="1">Potential calcium sensor.</text>
</comment>
<evidence type="ECO:0000256" key="4">
    <source>
        <dbReference type="ARBA" id="ARBA00022837"/>
    </source>
</evidence>
<dbReference type="SUPFAM" id="SSF52047">
    <property type="entry name" value="RNI-like"/>
    <property type="match status" value="1"/>
</dbReference>
<reference evidence="6" key="1">
    <citation type="submission" date="2015-04" db="UniProtKB">
        <authorList>
            <consortium name="EnsemblPlants"/>
        </authorList>
    </citation>
    <scope>IDENTIFICATION</scope>
</reference>
<dbReference type="CDD" id="cd00051">
    <property type="entry name" value="EFh"/>
    <property type="match status" value="2"/>
</dbReference>
<evidence type="ECO:0000313" key="6">
    <source>
        <dbReference type="EnsemblPlants" id="OPUNC12G06220.1"/>
    </source>
</evidence>
<dbReference type="PROSITE" id="PS00018">
    <property type="entry name" value="EF_HAND_1"/>
    <property type="match status" value="4"/>
</dbReference>
<dbReference type="FunFam" id="1.10.238.10:FF:000231">
    <property type="entry name" value="Calmodulin-like protein 3"/>
    <property type="match status" value="1"/>
</dbReference>
<organism evidence="6">
    <name type="scientific">Oryza punctata</name>
    <name type="common">Red rice</name>
    <dbReference type="NCBI Taxonomy" id="4537"/>
    <lineage>
        <taxon>Eukaryota</taxon>
        <taxon>Viridiplantae</taxon>
        <taxon>Streptophyta</taxon>
        <taxon>Embryophyta</taxon>
        <taxon>Tracheophyta</taxon>
        <taxon>Spermatophyta</taxon>
        <taxon>Magnoliopsida</taxon>
        <taxon>Liliopsida</taxon>
        <taxon>Poales</taxon>
        <taxon>Poaceae</taxon>
        <taxon>BOP clade</taxon>
        <taxon>Oryzoideae</taxon>
        <taxon>Oryzeae</taxon>
        <taxon>Oryzinae</taxon>
        <taxon>Oryza</taxon>
    </lineage>
</organism>
<feature type="domain" description="EF-hand" evidence="5">
    <location>
        <begin position="640"/>
        <end position="675"/>
    </location>
</feature>
<feature type="domain" description="EF-hand" evidence="5">
    <location>
        <begin position="733"/>
        <end position="768"/>
    </location>
</feature>
<keyword evidence="2" id="KW-0479">Metal-binding</keyword>
<evidence type="ECO:0000256" key="1">
    <source>
        <dbReference type="ARBA" id="ARBA00003291"/>
    </source>
</evidence>
<keyword evidence="3" id="KW-0677">Repeat</keyword>
<dbReference type="PANTHER" id="PTHR47818:SF2">
    <property type="entry name" value="F-BOX DOMAIN-CONTAINING PROTEIN"/>
    <property type="match status" value="1"/>
</dbReference>
<dbReference type="Pfam" id="PF13499">
    <property type="entry name" value="EF-hand_7"/>
    <property type="match status" value="2"/>
</dbReference>
<dbReference type="EnsemblPlants" id="OPUNC12G06220.1">
    <property type="protein sequence ID" value="OPUNC12G06220.1"/>
    <property type="gene ID" value="OPUNC12G06220"/>
</dbReference>
<protein>
    <recommendedName>
        <fullName evidence="5">EF-hand domain-containing protein</fullName>
    </recommendedName>
</protein>
<evidence type="ECO:0000256" key="2">
    <source>
        <dbReference type="ARBA" id="ARBA00022723"/>
    </source>
</evidence>
<evidence type="ECO:0000256" key="3">
    <source>
        <dbReference type="ARBA" id="ARBA00022737"/>
    </source>
</evidence>
<name>A0A0E0MKU7_ORYPU</name>
<dbReference type="STRING" id="4537.A0A0E0MKU7"/>
<dbReference type="PANTHER" id="PTHR47818">
    <property type="entry name" value="RNI-LIKE SUPERFAMILY PROTEIN"/>
    <property type="match status" value="1"/>
</dbReference>
<evidence type="ECO:0000259" key="5">
    <source>
        <dbReference type="PROSITE" id="PS50222"/>
    </source>
</evidence>
<dbReference type="Gene3D" id="1.10.238.10">
    <property type="entry name" value="EF-hand"/>
    <property type="match status" value="2"/>
</dbReference>
<dbReference type="InterPro" id="IPR011992">
    <property type="entry name" value="EF-hand-dom_pair"/>
</dbReference>
<dbReference type="Gene3D" id="3.80.10.10">
    <property type="entry name" value="Ribonuclease Inhibitor"/>
    <property type="match status" value="2"/>
</dbReference>
<dbReference type="PROSITE" id="PS50222">
    <property type="entry name" value="EF_HAND_2"/>
    <property type="match status" value="4"/>
</dbReference>
<dbReference type="eggNOG" id="KOG0027">
    <property type="taxonomic scope" value="Eukaryota"/>
</dbReference>
<dbReference type="FunFam" id="1.10.238.10:FF:000089">
    <property type="entry name" value="calmodulin-like protein 3"/>
    <property type="match status" value="1"/>
</dbReference>
<dbReference type="InterPro" id="IPR032675">
    <property type="entry name" value="LRR_dom_sf"/>
</dbReference>
<dbReference type="AlphaFoldDB" id="A0A0E0MKU7"/>
<sequence length="810" mass="88431">MAAAVPSPPPSLLSLCLEAVASHLTAAAACAGRAVGQRGRDHFDGGEGGGDLMITPEEVAEAVPWELLHRLASLLPPAALEALHHAAHDRCCFSTATAAVRFAGSDSDRRGIKRSRCEDFGPEWQALFRLRWPHCDNAVHDDGLITVDWQQQYWEKHLQECLDEAAESALLPSFCGSIDELTIPAKIVSFILHSKDIPQHFSRLSYHCSRFGCYARCLRLQSVLCTAEISGLLQGSKLEKLMFVRIISELEVNGVCMLLSCHAETLLSLEFIHCQLSPAIMDKICNSVLQKGSVNHGIQNLSIKSSRICESNPLNISAGLLDFLSMGKSLHFLSLNDTKMQPLFAKIIVHTLLGSSSGIRTLEISENNIAGWLKTVDKRFACFSSAPESNISLNSLTLLNLRGNNLNQGDIEDLCKILVKMPHLTDLDISDNPILDEGIRLLICFISRTLRKEKSFSRLRAENCDLTNIGVTELLECLSSVSEPLNLLSIADNHLGSSVAVALAKFLGSGVRELNIEDIGLGPLGFQILEEALPAEVALSHINFSKNRGGIRAARFVSRLIKQAPGLVSVNAGSNLLPPESMEVICDVLKQKNTCNLERLDLMGNMHLSDAAFPAALEFRKHGKQILIVPSQPEYMNGSMDSSELRKVFKMFDKNGDGRITKKELGESFKNFGIYIPDDELDATMDKIDANGDGCVDVEEFGLLYRSILGEDGGRAPRTTTTAIAAGGEGADDEDEGMREAFNVFDQNGDGFITVDELRSVLSSLGLKQDRTADDCRRMISKVDADADGRVDFKEFKQMMRGGGFAALGG</sequence>
<evidence type="ECO:0000313" key="7">
    <source>
        <dbReference type="Proteomes" id="UP000026962"/>
    </source>
</evidence>
<keyword evidence="4" id="KW-0106">Calcium</keyword>
<dbReference type="InterPro" id="IPR018247">
    <property type="entry name" value="EF_Hand_1_Ca_BS"/>
</dbReference>